<dbReference type="Proteomes" id="UP001162164">
    <property type="component" value="Unassembled WGS sequence"/>
</dbReference>
<dbReference type="CDD" id="cd08056">
    <property type="entry name" value="MPN_PRP8"/>
    <property type="match status" value="1"/>
</dbReference>
<feature type="domain" description="Pre-mRNA-processing-splicing factor 8 U5-snRNA-binding" evidence="6">
    <location>
        <begin position="1274"/>
        <end position="1409"/>
    </location>
</feature>
<dbReference type="InterPro" id="IPR012591">
    <property type="entry name" value="PRO8NT"/>
</dbReference>
<dbReference type="InterPro" id="IPR019581">
    <property type="entry name" value="Prp8_U5-snRNA-bd"/>
</dbReference>
<evidence type="ECO:0000313" key="9">
    <source>
        <dbReference type="EMBL" id="KAJ8966164.1"/>
    </source>
</evidence>
<dbReference type="Pfam" id="PF10597">
    <property type="entry name" value="U5_2-snRNA_bdg"/>
    <property type="match status" value="1"/>
</dbReference>
<dbReference type="InterPro" id="IPR043172">
    <property type="entry name" value="Prp8_domainIV_palm"/>
</dbReference>
<dbReference type="Pfam" id="PF10596">
    <property type="entry name" value="U6-snRNA_bdg"/>
    <property type="match status" value="1"/>
</dbReference>
<evidence type="ECO:0000256" key="1">
    <source>
        <dbReference type="SAM" id="MobiDB-lite"/>
    </source>
</evidence>
<reference evidence="9" key="1">
    <citation type="journal article" date="2023" name="Insect Mol. Biol.">
        <title>Genome sequencing provides insights into the evolution of gene families encoding plant cell wall-degrading enzymes in longhorned beetles.</title>
        <authorList>
            <person name="Shin N.R."/>
            <person name="Okamura Y."/>
            <person name="Kirsch R."/>
            <person name="Pauchet Y."/>
        </authorList>
    </citation>
    <scope>NUCLEOTIDE SEQUENCE</scope>
    <source>
        <strain evidence="9">MMC_N1</strain>
    </source>
</reference>
<sequence>MSLPPYLLGPNPWATMMAQQHLAAAHAQAQAAAAQAHAHALQQQMPPPHPKTDVVTEEKLQEKSQKWHQLQSKRFADKRKLGFVEAQKEDMPPEHIRKIIRDHGDMSSRKYRHDKRVYLGALKYMPHAVMKLLENMPMPWEQIRDVKVLYHITGAITFVNEIPWVIEPVYIAQWGTMWIMMRREKRDRRHFKRMRFPPFDDEEPPLDYADNVLDVEPLEAIQIELDAEEDSAIAKWFYDHKPLVGTKYVNGATYRRWNLTLPMMATLYRLANQLLTDLVDDNYFYLFDTKSFFTAKALNMAIPGGPKFEPLIKDMNPADEDWNEFNDINKIIIRQPIRTEYRIAFPYLYNNMPHFVHLSCKKLSLRNEVPRSECSLHKNRRPRPPAFYFDPLINPISHRHAVKSLEPLPEDDEEYILPEAVQPFLQETPLYTDNTANGIALLWAPRPFNMRSGRCRRAIDVPLVKSWYMEHCPPGQPVKVRVSYQKLLKYYVLNALKHRPPKPQKKRYLFRSFKSTKFFQTTTLDWVEAGLQVCRQGYNMLNLLIHRKNLNYLHLDYNFNLKPVKTLTTKERKKSRFGNAFHLCREILRLTKLIIDSHVQYRLNNVDAFQLADGLQYIFAHVGQLTGMYRYKYKLMRQIRMCKDLKHLVYYRFNTGPVGKGPGCGCWAPGWRVWLFFMRGITPLLERWLGNLLSRQFEGRHSKGVAKTVTKQRVESHFDLELRASVMHDIVDMMPEGIKQNKARTILQHLSEAWRCWKANIPWKVPGLPIPIENMILRYVKMKADWWTNTAHYNRERIRRGATVDKTVCKKNLGRLTRLYLKAEQERQHNYLKDGPYISPEEAVAIYTTTVHWLESRRFAPIPFPPLSYKHDTKLLILALERLKEAYSVKSRLNQSQREELGLIEQAYDNPHEALSRIKRHLLTQRAFKEVGIEFMDLYSHLIPVYDVEPLEKITDAYLDQYLWYEADKRRLFPPWIKPSDTEPPPLLVYKWCQGINNLQDVWEVNEGECNVLLESKFEKLYEKIDLTLLNRLLRLIVDHNIADYMTAKNNVVINYKDMNHTNSYGIIRGLQFASFVTQYYGLVLDLLVLGLQRASEMAGPPQMPNDFLTFQDVQTETCHPIRLYCRYVDRIHMFFRFSAEEAKDLIQRYLTEHPDPNNENIVGYNNKKCWPRDARMRLMKHDVNLGRAVFWDIKNRLPRSVTTIQWENSFVSVYSKDNPNLLFNMSGFECRILPKCRTQHDEFTHRDGVWNLQHEGSKERTAQCFLRVDDESMSRFHNRVRQILMASGSTTFTKIVNKWNTALIGLMTYFREAVVNTQELLDLLVKCENKIQTRIKIGLNSKMPSRFPPVVFYTPKELGGLGMLSMGHVLIPQSDLRWSKQTDVGITHFRSGISHDEDQLIPNLYRYIQPWESEFIDSQRVWTEYALKRQEANAQNRRLTLEDLEDSWDRGIPRINTLFQKDRHTLAYDKGWRIRTEFKQYQVLKQNPFWWTHQRHDGKLWNLNNYRTDMIQALGGVEGILEHTLFKGTYFPTWEGLFWEKASGFEESMKYKKLTNAQRSGLNQIPNRRFTLWWSPTINRANVYVGFQVQLDLTGIFMHGKIPTLKISLIQIFRAHLWQKVHESIVMDLCQVFDQELDALEIETVQKETIHPRKSYKMNSSCADILLFSAYKWNVSRPSLLADTKDTMDNTTTQKYWIDVQLRWGDYDSHDVERYARAKFLDYTTDNMSIYPSPTGVLIGIDLAYNLHSAYGNWFPGCKPLIQQAMAKIMKANPALYVLRERIRKALQLYSSEPTEPYLSSQNYGELFSNQIIWFVDDTNVYRVTIHKTFEGNLTTKPINGAIFIFNPRTGQLFLKIIHTSVWAGQKRLGQLAKWKTAEEVAALIRSLPVEEQPKQIIVTRKGMLDPLEVHLLDFPNIVIKGSELQLPFQACLKIEKFGDLILKATEPQMVLFNLYDDWLKTISSYTAFSRLILILRALHVNTERTKVILKPDKTTITEPHHIWPTLSDDEWIKVEVQLKDLILADYGKKNNVNVASLTQSEIRDIILGMEISAPSAQRQQIAEIEKQTKEQSQLTATTTRTVNKHGDEIITSTTSNYETQTFSSKTEWRVRAISATNLHLRTNHIYVSSDDIKETGYTYILPKNVLKKFVTISDLRAQVNMRFPLWRQPTGQPASKGTEMPCAASPVGHPPDGAHPQHPAQSPVPQKIWSRSSWIHTQPNELPQLSPQDITTHAKLMADNPAWDGEKTVIITCSFTPGSCSLTAYKLTPSGYEWGRQNTDKGNNPKGYLPSHYEKVQMLLSDRFLGFFMVPSQCSWNYNFMGVRHDPSMKYELQLANPKEFYHEIHRPAHFLNFSSLEDGDGAGADREDAFA</sequence>
<dbReference type="PANTHER" id="PTHR11140">
    <property type="entry name" value="PRE-MRNA SPLICING FACTOR PRP8"/>
    <property type="match status" value="1"/>
</dbReference>
<evidence type="ECO:0000259" key="2">
    <source>
        <dbReference type="Pfam" id="PF08082"/>
    </source>
</evidence>
<dbReference type="Gene3D" id="3.30.43.40">
    <property type="entry name" value="Pre-mRNA-processing-splicing factor 8, U5-snRNA-binding domain"/>
    <property type="match status" value="1"/>
</dbReference>
<feature type="domain" description="Pre-mRNA-processing-splicing factor 8 U6-snRNA-binding" evidence="5">
    <location>
        <begin position="1479"/>
        <end position="1637"/>
    </location>
</feature>
<dbReference type="Gene3D" id="3.90.1570.40">
    <property type="match status" value="1"/>
</dbReference>
<dbReference type="InterPro" id="IPR012984">
    <property type="entry name" value="PROCT"/>
</dbReference>
<dbReference type="Gene3D" id="1.20.80.40">
    <property type="match status" value="1"/>
</dbReference>
<feature type="domain" description="PROCT" evidence="4">
    <location>
        <begin position="2251"/>
        <end position="2371"/>
    </location>
</feature>
<proteinExistence type="predicted"/>
<dbReference type="Gene3D" id="3.30.420.230">
    <property type="match status" value="1"/>
</dbReference>
<dbReference type="SUPFAM" id="SSF53098">
    <property type="entry name" value="Ribonuclease H-like"/>
    <property type="match status" value="2"/>
</dbReference>
<accession>A0ABQ9IUK2</accession>
<feature type="compositionally biased region" description="Low complexity" evidence="1">
    <location>
        <begin position="33"/>
        <end position="44"/>
    </location>
</feature>
<dbReference type="Gene3D" id="3.40.140.10">
    <property type="entry name" value="Cytidine Deaminase, domain 2"/>
    <property type="match status" value="1"/>
</dbReference>
<dbReference type="InterPro" id="IPR042516">
    <property type="entry name" value="Prp8_U5-snRNA-bd_sf"/>
</dbReference>
<feature type="domain" description="PROCN" evidence="3">
    <location>
        <begin position="433"/>
        <end position="838"/>
    </location>
</feature>
<dbReference type="CDD" id="cd13838">
    <property type="entry name" value="RNase_H_like_Prp8_IV"/>
    <property type="match status" value="1"/>
</dbReference>
<evidence type="ECO:0000259" key="7">
    <source>
        <dbReference type="Pfam" id="PF10598"/>
    </source>
</evidence>
<dbReference type="Pfam" id="PF08084">
    <property type="entry name" value="PROCT"/>
    <property type="match status" value="1"/>
</dbReference>
<dbReference type="EMBL" id="JAPWTJ010002427">
    <property type="protein sequence ID" value="KAJ8966164.1"/>
    <property type="molecule type" value="Genomic_DNA"/>
</dbReference>
<dbReference type="InterPro" id="IPR043173">
    <property type="entry name" value="Prp8_domainIV_fingers"/>
</dbReference>
<gene>
    <name evidence="9" type="ORF">NQ317_014129</name>
</gene>
<organism evidence="9 10">
    <name type="scientific">Molorchus minor</name>
    <dbReference type="NCBI Taxonomy" id="1323400"/>
    <lineage>
        <taxon>Eukaryota</taxon>
        <taxon>Metazoa</taxon>
        <taxon>Ecdysozoa</taxon>
        <taxon>Arthropoda</taxon>
        <taxon>Hexapoda</taxon>
        <taxon>Insecta</taxon>
        <taxon>Pterygota</taxon>
        <taxon>Neoptera</taxon>
        <taxon>Endopterygota</taxon>
        <taxon>Coleoptera</taxon>
        <taxon>Polyphaga</taxon>
        <taxon>Cucujiformia</taxon>
        <taxon>Chrysomeloidea</taxon>
        <taxon>Cerambycidae</taxon>
        <taxon>Lamiinae</taxon>
        <taxon>Monochamini</taxon>
        <taxon>Molorchus</taxon>
    </lineage>
</organism>
<comment type="caution">
    <text evidence="9">The sequence shown here is derived from an EMBL/GenBank/DDBJ whole genome shotgun (WGS) entry which is preliminary data.</text>
</comment>
<dbReference type="InterPro" id="IPR019582">
    <property type="entry name" value="RRM_spliceosomal_PrP8"/>
</dbReference>
<protein>
    <recommendedName>
        <fullName evidence="11">Pre-mRNA-processing-splicing factor 8</fullName>
    </recommendedName>
</protein>
<feature type="region of interest" description="Disordered" evidence="1">
    <location>
        <begin position="33"/>
        <end position="53"/>
    </location>
</feature>
<evidence type="ECO:0000259" key="6">
    <source>
        <dbReference type="Pfam" id="PF10597"/>
    </source>
</evidence>
<feature type="domain" description="RNA recognition motif spliceosomal PrP8" evidence="7">
    <location>
        <begin position="1023"/>
        <end position="1113"/>
    </location>
</feature>
<evidence type="ECO:0000259" key="4">
    <source>
        <dbReference type="Pfam" id="PF08084"/>
    </source>
</evidence>
<dbReference type="Pfam" id="PF10598">
    <property type="entry name" value="RRM_4"/>
    <property type="match status" value="1"/>
</dbReference>
<dbReference type="Pfam" id="PF12134">
    <property type="entry name" value="PRP8_domainIV"/>
    <property type="match status" value="1"/>
</dbReference>
<dbReference type="InterPro" id="IPR019580">
    <property type="entry name" value="Prp8_U6-snRNA-bd"/>
</dbReference>
<feature type="domain" description="PRP8" evidence="8">
    <location>
        <begin position="1797"/>
        <end position="2025"/>
    </location>
</feature>
<feature type="region of interest" description="Disordered" evidence="1">
    <location>
        <begin position="2170"/>
        <end position="2206"/>
    </location>
</feature>
<dbReference type="PANTHER" id="PTHR11140:SF0">
    <property type="entry name" value="PRE-MRNA-PROCESSING-SPLICING FACTOR 8"/>
    <property type="match status" value="1"/>
</dbReference>
<evidence type="ECO:0000259" key="3">
    <source>
        <dbReference type="Pfam" id="PF08083"/>
    </source>
</evidence>
<dbReference type="InterPro" id="IPR012592">
    <property type="entry name" value="PROCN"/>
</dbReference>
<dbReference type="InterPro" id="IPR027652">
    <property type="entry name" value="PRP8"/>
</dbReference>
<keyword evidence="10" id="KW-1185">Reference proteome</keyword>
<evidence type="ECO:0000259" key="8">
    <source>
        <dbReference type="Pfam" id="PF12134"/>
    </source>
</evidence>
<dbReference type="InterPro" id="IPR012337">
    <property type="entry name" value="RNaseH-like_sf"/>
</dbReference>
<dbReference type="Pfam" id="PF08082">
    <property type="entry name" value="PRO8NT"/>
    <property type="match status" value="1"/>
</dbReference>
<feature type="domain" description="PRO8NT" evidence="2">
    <location>
        <begin position="88"/>
        <end position="239"/>
    </location>
</feature>
<dbReference type="InterPro" id="IPR021983">
    <property type="entry name" value="PRP8_domainIV"/>
</dbReference>
<name>A0ABQ9IUK2_9CUCU</name>
<evidence type="ECO:0008006" key="11">
    <source>
        <dbReference type="Google" id="ProtNLM"/>
    </source>
</evidence>
<evidence type="ECO:0000313" key="10">
    <source>
        <dbReference type="Proteomes" id="UP001162164"/>
    </source>
</evidence>
<evidence type="ECO:0000259" key="5">
    <source>
        <dbReference type="Pfam" id="PF10596"/>
    </source>
</evidence>
<dbReference type="Pfam" id="PF08083">
    <property type="entry name" value="PROCN"/>
    <property type="match status" value="1"/>
</dbReference>